<feature type="non-terminal residue" evidence="2">
    <location>
        <position position="403"/>
    </location>
</feature>
<reference evidence="2 3" key="1">
    <citation type="journal article" date="2018" name="Evol. Lett.">
        <title>Horizontal gene cluster transfer increased hallucinogenic mushroom diversity.</title>
        <authorList>
            <person name="Reynolds H.T."/>
            <person name="Vijayakumar V."/>
            <person name="Gluck-Thaler E."/>
            <person name="Korotkin H.B."/>
            <person name="Matheny P.B."/>
            <person name="Slot J.C."/>
        </authorList>
    </citation>
    <scope>NUCLEOTIDE SEQUENCE [LARGE SCALE GENOMIC DNA]</scope>
    <source>
        <strain evidence="2 3">SRW20</strain>
    </source>
</reference>
<name>A0A409WD88_9AGAR</name>
<dbReference type="OrthoDB" id="5778525at2759"/>
<keyword evidence="3" id="KW-1185">Reference proteome</keyword>
<proteinExistence type="predicted"/>
<organism evidence="2 3">
    <name type="scientific">Gymnopilus dilepis</name>
    <dbReference type="NCBI Taxonomy" id="231916"/>
    <lineage>
        <taxon>Eukaryota</taxon>
        <taxon>Fungi</taxon>
        <taxon>Dikarya</taxon>
        <taxon>Basidiomycota</taxon>
        <taxon>Agaricomycotina</taxon>
        <taxon>Agaricomycetes</taxon>
        <taxon>Agaricomycetidae</taxon>
        <taxon>Agaricales</taxon>
        <taxon>Agaricineae</taxon>
        <taxon>Hymenogastraceae</taxon>
        <taxon>Gymnopilus</taxon>
    </lineage>
</organism>
<comment type="caution">
    <text evidence="2">The sequence shown here is derived from an EMBL/GenBank/DDBJ whole genome shotgun (WGS) entry which is preliminary data.</text>
</comment>
<dbReference type="InParanoid" id="A0A409WD88"/>
<feature type="region of interest" description="Disordered" evidence="1">
    <location>
        <begin position="60"/>
        <end position="86"/>
    </location>
</feature>
<feature type="compositionally biased region" description="Low complexity" evidence="1">
    <location>
        <begin position="272"/>
        <end position="281"/>
    </location>
</feature>
<evidence type="ECO:0000313" key="2">
    <source>
        <dbReference type="EMBL" id="PPQ76451.1"/>
    </source>
</evidence>
<feature type="region of interest" description="Disordered" evidence="1">
    <location>
        <begin position="305"/>
        <end position="403"/>
    </location>
</feature>
<dbReference type="AlphaFoldDB" id="A0A409WD88"/>
<accession>A0A409WD88</accession>
<gene>
    <name evidence="2" type="ORF">CVT26_012963</name>
</gene>
<evidence type="ECO:0000313" key="3">
    <source>
        <dbReference type="Proteomes" id="UP000284706"/>
    </source>
</evidence>
<evidence type="ECO:0000256" key="1">
    <source>
        <dbReference type="SAM" id="MobiDB-lite"/>
    </source>
</evidence>
<dbReference type="Proteomes" id="UP000284706">
    <property type="component" value="Unassembled WGS sequence"/>
</dbReference>
<feature type="compositionally biased region" description="Low complexity" evidence="1">
    <location>
        <begin position="377"/>
        <end position="403"/>
    </location>
</feature>
<dbReference type="STRING" id="231916.A0A409WD88"/>
<sequence length="403" mass="41369">MQSLLSPAEKHAFQSFLSSIDFHPSSSGADLDLPLPDAAASQGVTLSASEWALYNGVPSSSNSISGSGAQTDGTAADGDDPLMEGAGDAEHREALKKATQDLMALDGQTQGRGGGDPGGTGGAGWDARGGGVGEGMAMNVDHPMGMAHTSPTQAQMFAPNGHINLNLNTSGSYDPHHDQRMLVHQQQVLQHQAQHHASSAQTHSHSQVGQGGQRQPAFASTHEHFPFLSAKAQRVLPELTYPAHPMAQGAGTQVSGHHLGMSPVSVGLGEGSSSTSPHSHSFNFPQQQQHSNGLPLHHHLQQVHIPPQSQAPSTSRSTPAIPTASSSSASSSSRPQIKVSTSTPANLASSSSSLPSPRRVNGTSSGGKTLISGVNGASTSSSSSSSHRTSASTSASSSNTERK</sequence>
<feature type="region of interest" description="Disordered" evidence="1">
    <location>
        <begin position="185"/>
        <end position="217"/>
    </location>
</feature>
<feature type="compositionally biased region" description="Low complexity" evidence="1">
    <location>
        <begin position="60"/>
        <end position="76"/>
    </location>
</feature>
<feature type="compositionally biased region" description="Low complexity" evidence="1">
    <location>
        <begin position="185"/>
        <end position="208"/>
    </location>
</feature>
<feature type="compositionally biased region" description="Gly residues" evidence="1">
    <location>
        <begin position="110"/>
        <end position="134"/>
    </location>
</feature>
<dbReference type="EMBL" id="NHYE01005158">
    <property type="protein sequence ID" value="PPQ76451.1"/>
    <property type="molecule type" value="Genomic_DNA"/>
</dbReference>
<protein>
    <submittedName>
        <fullName evidence="2">Uncharacterized protein</fullName>
    </submittedName>
</protein>
<feature type="region of interest" description="Disordered" evidence="1">
    <location>
        <begin position="247"/>
        <end position="292"/>
    </location>
</feature>
<feature type="region of interest" description="Disordered" evidence="1">
    <location>
        <begin position="106"/>
        <end position="135"/>
    </location>
</feature>
<feature type="compositionally biased region" description="Low complexity" evidence="1">
    <location>
        <begin position="311"/>
        <end position="356"/>
    </location>
</feature>
<feature type="compositionally biased region" description="Polar residues" evidence="1">
    <location>
        <begin position="282"/>
        <end position="292"/>
    </location>
</feature>